<evidence type="ECO:0000256" key="1">
    <source>
        <dbReference type="SAM" id="Phobius"/>
    </source>
</evidence>
<dbReference type="AlphaFoldDB" id="A0A7X5U6S5"/>
<feature type="transmembrane region" description="Helical" evidence="1">
    <location>
        <begin position="79"/>
        <end position="100"/>
    </location>
</feature>
<feature type="transmembrane region" description="Helical" evidence="1">
    <location>
        <begin position="51"/>
        <end position="72"/>
    </location>
</feature>
<protein>
    <submittedName>
        <fullName evidence="2">Iron transporter</fullName>
    </submittedName>
</protein>
<dbReference type="Proteomes" id="UP000490980">
    <property type="component" value="Unassembled WGS sequence"/>
</dbReference>
<name>A0A7X5U6S5_9GAMM</name>
<dbReference type="RefSeq" id="WP_166945568.1">
    <property type="nucleotide sequence ID" value="NZ_JAARLZ010000001.1"/>
</dbReference>
<keyword evidence="3" id="KW-1185">Reference proteome</keyword>
<gene>
    <name evidence="2" type="ORF">HBF25_00580</name>
</gene>
<comment type="caution">
    <text evidence="2">The sequence shown here is derived from an EMBL/GenBank/DDBJ whole genome shotgun (WGS) entry which is preliminary data.</text>
</comment>
<feature type="transmembrane region" description="Helical" evidence="1">
    <location>
        <begin position="21"/>
        <end position="39"/>
    </location>
</feature>
<proteinExistence type="predicted"/>
<keyword evidence="1" id="KW-0812">Transmembrane</keyword>
<reference evidence="2 3" key="1">
    <citation type="submission" date="2020-03" db="EMBL/GenBank/DDBJ databases">
        <authorList>
            <person name="Lai Q."/>
        </authorList>
    </citation>
    <scope>NUCLEOTIDE SEQUENCE [LARGE SCALE GENOMIC DNA]</scope>
    <source>
        <strain evidence="2 3">CCUG 25036</strain>
    </source>
</reference>
<dbReference type="EMBL" id="JAARLZ010000001">
    <property type="protein sequence ID" value="NII04874.1"/>
    <property type="molecule type" value="Genomic_DNA"/>
</dbReference>
<organism evidence="2 3">
    <name type="scientific">Luteibacter anthropi</name>
    <dbReference type="NCBI Taxonomy" id="564369"/>
    <lineage>
        <taxon>Bacteria</taxon>
        <taxon>Pseudomonadati</taxon>
        <taxon>Pseudomonadota</taxon>
        <taxon>Gammaproteobacteria</taxon>
        <taxon>Lysobacterales</taxon>
        <taxon>Rhodanobacteraceae</taxon>
        <taxon>Luteibacter</taxon>
    </lineage>
</organism>
<evidence type="ECO:0000313" key="3">
    <source>
        <dbReference type="Proteomes" id="UP000490980"/>
    </source>
</evidence>
<keyword evidence="1" id="KW-1133">Transmembrane helix</keyword>
<sequence length="102" mass="10836">MSKRNHTAFDVRYAMQVASRAIAALFGGYALAAMTTAGLSRWLPLPRVEAVMTGMLSSFAIYATVAIVAFAVTRAWRIWLYLAVAGVPLAIALACTGPGMTP</sequence>
<accession>A0A7X5U6S5</accession>
<keyword evidence="1" id="KW-0472">Membrane</keyword>
<evidence type="ECO:0000313" key="2">
    <source>
        <dbReference type="EMBL" id="NII04874.1"/>
    </source>
</evidence>